<dbReference type="InterPro" id="IPR041658">
    <property type="entry name" value="AAA_lid_11"/>
</dbReference>
<dbReference type="Gene3D" id="1.10.8.1220">
    <property type="match status" value="1"/>
</dbReference>
<dbReference type="InterPro" id="IPR042222">
    <property type="entry name" value="Dynein_2_N"/>
</dbReference>
<dbReference type="InterPro" id="IPR035706">
    <property type="entry name" value="AAA_9"/>
</dbReference>
<organism evidence="16 17">
    <name type="scientific">Euplotes crassus</name>
    <dbReference type="NCBI Taxonomy" id="5936"/>
    <lineage>
        <taxon>Eukaryota</taxon>
        <taxon>Sar</taxon>
        <taxon>Alveolata</taxon>
        <taxon>Ciliophora</taxon>
        <taxon>Intramacronucleata</taxon>
        <taxon>Spirotrichea</taxon>
        <taxon>Hypotrichia</taxon>
        <taxon>Euplotida</taxon>
        <taxon>Euplotidae</taxon>
        <taxon>Moneuplotes</taxon>
    </lineage>
</organism>
<evidence type="ECO:0000259" key="15">
    <source>
        <dbReference type="SMART" id="SM00382"/>
    </source>
</evidence>
<keyword evidence="10" id="KW-0969">Cilium</keyword>
<dbReference type="Gene3D" id="1.20.920.30">
    <property type="match status" value="1"/>
</dbReference>
<feature type="coiled-coil region" evidence="14">
    <location>
        <begin position="4189"/>
        <end position="4216"/>
    </location>
</feature>
<evidence type="ECO:0000313" key="17">
    <source>
        <dbReference type="Proteomes" id="UP001295684"/>
    </source>
</evidence>
<keyword evidence="9 14" id="KW-0175">Coiled coil</keyword>
<dbReference type="Gene3D" id="1.20.58.1120">
    <property type="match status" value="1"/>
</dbReference>
<dbReference type="InterPro" id="IPR013602">
    <property type="entry name" value="Dynein_heavy_linker"/>
</dbReference>
<comment type="caution">
    <text evidence="16">The sequence shown here is derived from an EMBL/GenBank/DDBJ whole genome shotgun (WGS) entry which is preliminary data.</text>
</comment>
<dbReference type="GO" id="GO:0045505">
    <property type="term" value="F:dynein intermediate chain binding"/>
    <property type="evidence" value="ECO:0007669"/>
    <property type="project" value="InterPro"/>
</dbReference>
<dbReference type="Pfam" id="PF03028">
    <property type="entry name" value="Dynein_heavy"/>
    <property type="match status" value="1"/>
</dbReference>
<evidence type="ECO:0000256" key="13">
    <source>
        <dbReference type="ARBA" id="ARBA00023273"/>
    </source>
</evidence>
<dbReference type="Gene3D" id="1.20.140.100">
    <property type="entry name" value="Dynein heavy chain, N-terminal domain 2"/>
    <property type="match status" value="1"/>
</dbReference>
<dbReference type="Pfam" id="PF08385">
    <property type="entry name" value="DHC_N1"/>
    <property type="match status" value="1"/>
</dbReference>
<feature type="coiled-coil region" evidence="14">
    <location>
        <begin position="3572"/>
        <end position="3606"/>
    </location>
</feature>
<dbReference type="Pfam" id="PF12777">
    <property type="entry name" value="MT"/>
    <property type="match status" value="1"/>
</dbReference>
<dbReference type="Gene3D" id="1.10.287.2620">
    <property type="match status" value="1"/>
</dbReference>
<dbReference type="InterPro" id="IPR042219">
    <property type="entry name" value="AAA_lid_11_sf"/>
</dbReference>
<dbReference type="Pfam" id="PF08393">
    <property type="entry name" value="DHC_N2"/>
    <property type="match status" value="1"/>
</dbReference>
<dbReference type="FunFam" id="3.40.50.300:FF:002141">
    <property type="entry name" value="Dynein heavy chain"/>
    <property type="match status" value="1"/>
</dbReference>
<dbReference type="InterPro" id="IPR026983">
    <property type="entry name" value="DHC"/>
</dbReference>
<reference evidence="16" key="1">
    <citation type="submission" date="2023-07" db="EMBL/GenBank/DDBJ databases">
        <authorList>
            <consortium name="AG Swart"/>
            <person name="Singh M."/>
            <person name="Singh A."/>
            <person name="Seah K."/>
            <person name="Emmerich C."/>
        </authorList>
    </citation>
    <scope>NUCLEOTIDE SEQUENCE</scope>
    <source>
        <strain evidence="16">DP1</strain>
    </source>
</reference>
<dbReference type="Gene3D" id="1.10.8.720">
    <property type="entry name" value="Region D6 of dynein motor"/>
    <property type="match status" value="1"/>
</dbReference>
<dbReference type="InterPro" id="IPR027417">
    <property type="entry name" value="P-loop_NTPase"/>
</dbReference>
<gene>
    <name evidence="16" type="ORF">ECRASSUSDP1_LOCUS9737</name>
</gene>
<dbReference type="GO" id="GO:0005524">
    <property type="term" value="F:ATP binding"/>
    <property type="evidence" value="ECO:0007669"/>
    <property type="project" value="UniProtKB-KW"/>
</dbReference>
<dbReference type="InterPro" id="IPR013594">
    <property type="entry name" value="Dynein_heavy_tail"/>
</dbReference>
<keyword evidence="7" id="KW-0067">ATP-binding</keyword>
<evidence type="ECO:0000256" key="3">
    <source>
        <dbReference type="ARBA" id="ARBA00022490"/>
    </source>
</evidence>
<dbReference type="FunFam" id="3.40.50.300:FF:000153">
    <property type="entry name" value="Dynein axonemal heavy chain 1"/>
    <property type="match status" value="1"/>
</dbReference>
<evidence type="ECO:0000256" key="2">
    <source>
        <dbReference type="ARBA" id="ARBA00008887"/>
    </source>
</evidence>
<dbReference type="PANTHER" id="PTHR22878:SF68">
    <property type="entry name" value="DYNEIN HEAVY CHAIN 6, AXONEMAL-LIKE"/>
    <property type="match status" value="1"/>
</dbReference>
<dbReference type="Gene3D" id="3.10.490.20">
    <property type="match status" value="1"/>
</dbReference>
<feature type="coiled-coil region" evidence="14">
    <location>
        <begin position="2992"/>
        <end position="3030"/>
    </location>
</feature>
<dbReference type="FunFam" id="3.40.50.300:FF:000044">
    <property type="entry name" value="Dynein heavy chain 5, axonemal"/>
    <property type="match status" value="1"/>
</dbReference>
<protein>
    <recommendedName>
        <fullName evidence="15">AAA+ ATPase domain-containing protein</fullName>
    </recommendedName>
</protein>
<dbReference type="FunFam" id="1.10.8.720:FF:000005">
    <property type="entry name" value="Dynein axonemal heavy chain 10"/>
    <property type="match status" value="1"/>
</dbReference>
<evidence type="ECO:0000256" key="10">
    <source>
        <dbReference type="ARBA" id="ARBA00023069"/>
    </source>
</evidence>
<dbReference type="Pfam" id="PF18199">
    <property type="entry name" value="Dynein_C"/>
    <property type="match status" value="1"/>
</dbReference>
<dbReference type="InterPro" id="IPR035699">
    <property type="entry name" value="AAA_6"/>
</dbReference>
<keyword evidence="17" id="KW-1185">Reference proteome</keyword>
<dbReference type="Pfam" id="PF12781">
    <property type="entry name" value="AAA_9"/>
    <property type="match status" value="1"/>
</dbReference>
<dbReference type="InterPro" id="IPR024317">
    <property type="entry name" value="Dynein_heavy_chain_D4_dom"/>
</dbReference>
<dbReference type="Pfam" id="PF12774">
    <property type="entry name" value="AAA_6"/>
    <property type="match status" value="1"/>
</dbReference>
<dbReference type="GO" id="GO:0005874">
    <property type="term" value="C:microtubule"/>
    <property type="evidence" value="ECO:0007669"/>
    <property type="project" value="UniProtKB-KW"/>
</dbReference>
<keyword evidence="3" id="KW-0963">Cytoplasm</keyword>
<feature type="domain" description="AAA+ ATPase" evidence="15">
    <location>
        <begin position="2736"/>
        <end position="2891"/>
    </location>
</feature>
<keyword evidence="13" id="KW-0966">Cell projection</keyword>
<dbReference type="SUPFAM" id="SSF52540">
    <property type="entry name" value="P-loop containing nucleoside triphosphate hydrolases"/>
    <property type="match status" value="4"/>
</dbReference>
<dbReference type="Pfam" id="PF22597">
    <property type="entry name" value="DYN_lid"/>
    <property type="match status" value="1"/>
</dbReference>
<feature type="domain" description="AAA+ ATPase" evidence="15">
    <location>
        <begin position="2040"/>
        <end position="2191"/>
    </location>
</feature>
<feature type="coiled-coil region" evidence="14">
    <location>
        <begin position="427"/>
        <end position="454"/>
    </location>
</feature>
<dbReference type="InterPro" id="IPR042228">
    <property type="entry name" value="Dynein_linker_3"/>
</dbReference>
<dbReference type="SMART" id="SM00382">
    <property type="entry name" value="AAA"/>
    <property type="match status" value="4"/>
</dbReference>
<dbReference type="GO" id="GO:0030286">
    <property type="term" value="C:dynein complex"/>
    <property type="evidence" value="ECO:0007669"/>
    <property type="project" value="UniProtKB-KW"/>
</dbReference>
<dbReference type="FunFam" id="1.20.920.30:FF:000002">
    <property type="entry name" value="Dynein axonemal heavy chain 3"/>
    <property type="match status" value="1"/>
</dbReference>
<dbReference type="InterPro" id="IPR041466">
    <property type="entry name" value="Dynein_AAA5_ext"/>
</dbReference>
<dbReference type="Gene3D" id="1.10.8.710">
    <property type="match status" value="1"/>
</dbReference>
<dbReference type="Pfam" id="PF18198">
    <property type="entry name" value="AAA_lid_11"/>
    <property type="match status" value="1"/>
</dbReference>
<dbReference type="InterPro" id="IPR004273">
    <property type="entry name" value="Dynein_heavy_D6_P-loop"/>
</dbReference>
<dbReference type="FunFam" id="1.20.58.1120:FF:000008">
    <property type="entry name" value="Dynein heavy chain 10, axonemal"/>
    <property type="match status" value="1"/>
</dbReference>
<evidence type="ECO:0000256" key="7">
    <source>
        <dbReference type="ARBA" id="ARBA00022840"/>
    </source>
</evidence>
<dbReference type="GO" id="GO:0005930">
    <property type="term" value="C:axoneme"/>
    <property type="evidence" value="ECO:0007669"/>
    <property type="project" value="UniProtKB-SubCell"/>
</dbReference>
<dbReference type="Pfam" id="PF12780">
    <property type="entry name" value="AAA_8"/>
    <property type="match status" value="1"/>
</dbReference>
<proteinExistence type="inferred from homology"/>
<dbReference type="FunFam" id="1.10.8.710:FF:000002">
    <property type="entry name" value="dynein heavy chain 17, axonemal"/>
    <property type="match status" value="1"/>
</dbReference>
<feature type="domain" description="AAA+ ATPase" evidence="15">
    <location>
        <begin position="1753"/>
        <end position="1892"/>
    </location>
</feature>
<keyword evidence="5" id="KW-0677">Repeat</keyword>
<sequence length="4425" mass="511184">MSKSTEKEDKMLKKVNTLQKIITNVYLPWMEDRAETRLHLEKFVKQISNNTKQQAYGNVKIEVPDIPEISNEEMKKRPDLLNTIQKTVDQWAQTIFTTIEHENEKKREGNTALDEIEFWRSKSATFSTLYQQLLLPEVDRIVNLNEELNSEATSVESYKKQKQNFMKAHAQAKDYVKFMTTLERQLKNISKGDLTLIEETITSLLNGLKLIWTISRHINSNDEKMNELLMDLTNEICEKVKAKINLKTIFDMKPETAIDLITTGQRVIEKWEVQYSQTRQEIEGESGVRRWDYNTAQLFGRPRYMRNILKEIKDACNIKKEFITLLGPDLKEITGSGEQIDKVSKRVEEYIEKLKEFPNDVFEEKYKDNWDERFTNFKNNIDNVDKDAIKLIDSTFSDELKSSEGAFTLLLKFKNIRTRASIEEQLNKKNTDVLEQYERELQDMDRLFEERKGNPTIPKNTPPVAGAIIWARSIFGRIKAPIDQFKQNEDLLKDQKGTEITNKYIALCKKLEREYENVKFEQWKNQNTEKAIKLLKNMILVNKVDKKPNKRQRKPLNVDNEQHARNLRKEDVDRKYFVNFSPELKVIIREAQYLDKIGKDVPQTIINIALQENNYIHHVDKLEQLLRSYKVAISDLKDVEKDLLQQQIKEMNIYMDKGCENHNWFSLSIREYIKDCKDAIVRFCETKARVKQHAQNIEKNVQKIAKAKLIREIPWKTLEPMGVMKFSEYFDSHRKKVLEELVINYKNIGEIYLKNVEETTVKTNTRGSPKLERYYKYWETRIFNAISIMILRAMAAAKTILFGPFDERPLIKISAEFHNPQIIYHPSKDDHANQFEKFIRDILESAKAFGRWWKGYCIIFKETPHPETAEMYIPFTFFDEVNESPMITDISIKLVQTKENILNKMDKQSEKFKEDMKNSKLFHKDEKNKIKKNLDKNPHTAYIDNQIIKYKRTIHEIRNNYKEVYYSYCFIISFKDVQDKFIEKGVEWINMFGSKLKEIATNNIAAIVEEIEEYHKQLKISPGDNESLATLLGNINKIQGLSMDMELRINDIQEQFRILKMNDFDVDEDFHKRADNLGNEWAQLIYQAKKTDFESLQMKESFAKITQGEVSKFSEKIKKVYEKYLEQGPGTEEITLEKGLELLEASKEQVNEFNRERELKVRAEKLFDLPISKYDSLIQMEEMNKKYDLIYSIYKDHQNQVKEWSLKPWNKLDIQELLKGAGEFDKKVKKLPSRNAGIDHLPPYRKLKEAVEGFKKSVPLIEKLKAPSIQERHWEKIMSNTGNDLEKINLKTITLAKVFELNLQDHEKVVDDVLIQANAEEKNEKNLRAIEQTWKTMQFEVVKYFKGNEERGWAIKSPDDIRLALEDNILNLQNIAGSKFVRAFQKRVKKWERDLNLISDVIDIWLVVQRKWMYLESIFNGSEDIRQQLNEEAKKFDRINTNYRKKIMENVAKKSNVYACCVAAEGGNRLTELRNISTELDKCQKSLTNYLESKRNTFARFYFISSDDLLFILGSSDPKTIQPHLLKLFDNCKELKFARGDKVIEGMTSDEGETFDFEVDQKPEGAVEDWMTRVEDEMKNTLHVIAKKGVMFYAKDKRTEWIKKQLGMISVVGSQVWWTFSVEDVFKRVAEGDKHAMKNELNKESQDLMDLIEMVRTDIDSNTRKKINALIILDVHARDIVDRFVRDSILSEKEFDWESQLRFLWDRKRDDIVIRQCTGVFDYCYEYLGLSSRLVITPLTDRCVMTLTTALTFHLGGAPAGPAGTGKTETVKDLAKALAIRCVVTNCGETLDAVAMGSIFSGLIQTGFWGCFDEFNRINPEVLSVISSQLQQIQHGLSKGSKTRIEFQGNVIRLVPTVGIFVTMNPGYAGRSELPDNLKALFRPVTMIVPDLILICENMLMSEGFAMAKILAKKMTVLYKLSKEQLSQQYHYDFGLRALKSVLVMAGSLKREYSELGEDLVLMRALRDMNAPKFVFEDVPLFQGLINDLYPGIQLERVGYESMKQKIVEILDRGLYKHDDEKKFNDQVNKVVQLYEVMLTRHTTMVVGPTGAGKSVIIETLAEGLHAETDIPTKVKTINAKSITIPELYGILDQESRDWTDGLLSKIFRDMNEDLDPKKQERRWIVYDGDVDAVWVENMNSVMDDSKLLTLANGERIRLQKNCSMLFEVFDLQYASPATISRCGMVYVDPKNLGYYPFYERWCKQKLKKYSEIMYDSLKELYEKYVDACVSRIYDGIIIGEPDADPLAPLQMSLERANLSCVKQLCTLMDALLPDENPPQETDQLEKVFIFCCIWSFGANLVGEDRDKFDQFLRSCSSILPPSSPYYDSIIDISNQSWIPWKRKVEEYTPPEDGKFAKILVPTEDTVKYSWLLEKVMGIKSPCLFVGESGTAKSVTIFSKLKTLDPSSNIVLNINFSSRTNSLICQNSIDENVEKRGFFRQYGPTGGRKLIVFVDDLHMPVVDIYGTQQPIAFLKFLIERNNVYERGEELELREIVDTQYIGAMAPPGGGNANVDPRFLSLFTIFTLLPPTEDTIKKIYTEILEKHLVSINIEEEIIKGVPLKIADATMRLYQTISEQLPRTPIKFHYIFNLRDLSRVYEGLCRSTQDKFATVESIVRLWRNEALRVFSDRLVTDEDKKLVGEELIPKYVKELFPGTEEQVLADPILFGDYALADPIDGEDGQPMLYEDLGDYQKVRGKMDKMLEDYAYENKAMNLVLFDDALKHLTNIHRIIRFPRGSALLVGVGGSGKQSLTRLATFTASYKLRTINLARNYKEDDFREDLREIYQEVVKKPLCFMFTDAHVVEEGFLELINNMLTIGIVPGLFPEEEKDGLINEIEEDARKQGVPENKEAKWDYFVNRCRDNLHVVLAMSPAGDTLRVRCRNFPGLVSNTSIDWFFPWPKEALEAVAAHFLQDEDLDDKLRQPITDHIVAVHLSVQEYSAKYEEEFRRRNYSTPKNYLDFINSYTKMLVNEKKVCDGKVHRLEGGCSTLEKAGKETAELSEVLEEKNKKIKEKAEVVEDLIRDINEKSKVAGEQQVIAQEKKEYLDKESVIISKEEKDAAEALKEAIPAFEEAKEGLKNVEKKDLIEMRGVNTPVAIVEMVCCLTFYLYPAAKKILSNDDWDTIRKVLLGDVKLLQNLQGYEIETLKDNQVKKSKIKLAELEKKTGCSGDPDKLGNIVKTASKACYGLYIWSKANLKCYEIYKNVEPKRKKAAEMKKKLIQAEKELAETEANLNELNATLAELNAEREVKETELNGLQEESARMQKRLDAATKLISGLSSEQKRWTNDMKVYEVDKLKLVGDCLIGCAFLSYCGAFNYEFRNQMVYQDWLGGVSEREIPHKDDFRLERLLTDDVEISKWASETLPGDELSIQNGILVSNMSRFPLCIDPQMQAVVWIKTKETKTNNLKVLSFNQGDFMKQLEMAVEYGSSVLFEGIDEEIDPMIDPVLEKNITKKAGVFYVKIGDSDVEWNPDFKLFLTTKLANPMYSPEVFGKALILNFNVTLAGLRDQLLNEVVGFERPELEEQRKKLVIETSENRTTLKGLEDTLLSELSASQGPLVDNEPLIQTLDHAKSKVDEINIALEVAKETNEGLEKSRDSYRRVAMRGAILFFAMSGLSNISEMYEYSLSSYLEVFKKSLETAKRDQILQNRLRNITLTLTTRVYDFTCMGIFERHKLMFSFQMTCMILDEAGDLDHQEQEFFLKGNTSLEEIARKKPYPWISLNGWKDLQKLQTLGDKWANIVDDVENNGDEWFAWYNKECPEDHDLPNNYSKGLTKFQLLMVLRVFRTDRVYKVVKDFIIDYMGSDHFVKPPTLQFNNVYAQSTENTPIVFILSPGADPLADMYKLAEEKGMSQNKFKPLSLGQGMGDIAQNMIEGSVYKGSWVLLQNCHLLTSWLKKLEVIIENIKNPDKNFRLWLTTAPTEEMPLGILQRSLKVTTEPPDGLGLNMKGSYSKINDEDLDSCAHPDFKSLVYVLAFFHAVVQERRKFGKIGWNVNYDFNESDFRISFKLIGMYLTKALNNEGEGIPWDTLRYLIGEAMYGGRVTDGFDRRTLVCILEEYLGDFIFDKHQKFYFSRAGYDYKVPNPTHLDAYVENINDFPLNNSPEVFGLHSNAQISYSNNATKVLWSNLISMQISSSSSSGGINREEHIENITDSVLAQLPEMLDLYKVIKRFENPVPAQIVLLQELERFNKLLQKMLESLTNLKRALNGEIGMSQELDDIATALFNGFLPQIWRNLAPQTEKNLVNWISHLKKRDAQYKEWEREKVEPNAMWLSGLHIPESYLTALVQTTCRKKGIALDKATLYTDVTTMLTPEEVKEKPEDGCYIYGLYLEGARWNMQKNCLDLQKPKELVVEMPLVQVIPVEANKLKLRGTIKTPVYITQARRNAMGVGLVFEADISTDMHLSHWILQGVAMVLNTD</sequence>
<evidence type="ECO:0000256" key="12">
    <source>
        <dbReference type="ARBA" id="ARBA00023212"/>
    </source>
</evidence>
<dbReference type="InterPro" id="IPR003593">
    <property type="entry name" value="AAA+_ATPase"/>
</dbReference>
<evidence type="ECO:0000313" key="16">
    <source>
        <dbReference type="EMBL" id="CAI2368445.1"/>
    </source>
</evidence>
<comment type="subcellular location">
    <subcellularLocation>
        <location evidence="1">Cytoplasm</location>
        <location evidence="1">Cytoskeleton</location>
        <location evidence="1">Cilium axoneme</location>
    </subcellularLocation>
</comment>
<keyword evidence="6" id="KW-0547">Nucleotide-binding</keyword>
<evidence type="ECO:0000256" key="11">
    <source>
        <dbReference type="ARBA" id="ARBA00023175"/>
    </source>
</evidence>
<accession>A0AAD1UPH0</accession>
<dbReference type="GO" id="GO:0008569">
    <property type="term" value="F:minus-end-directed microtubule motor activity"/>
    <property type="evidence" value="ECO:0007669"/>
    <property type="project" value="InterPro"/>
</dbReference>
<dbReference type="InterPro" id="IPR043160">
    <property type="entry name" value="Dynein_C_barrel"/>
</dbReference>
<dbReference type="Gene3D" id="1.20.920.20">
    <property type="match status" value="1"/>
</dbReference>
<evidence type="ECO:0000256" key="14">
    <source>
        <dbReference type="SAM" id="Coils"/>
    </source>
</evidence>
<dbReference type="EMBL" id="CAMPGE010009578">
    <property type="protein sequence ID" value="CAI2368445.1"/>
    <property type="molecule type" value="Genomic_DNA"/>
</dbReference>
<evidence type="ECO:0000256" key="6">
    <source>
        <dbReference type="ARBA" id="ARBA00022741"/>
    </source>
</evidence>
<dbReference type="PANTHER" id="PTHR22878">
    <property type="entry name" value="DYNEIN HEAVY CHAIN 6, AXONEMAL-LIKE-RELATED"/>
    <property type="match status" value="1"/>
</dbReference>
<dbReference type="Gene3D" id="1.20.1270.280">
    <property type="match status" value="1"/>
</dbReference>
<keyword evidence="8" id="KW-0243">Dynein</keyword>
<dbReference type="Gene3D" id="3.20.180.20">
    <property type="entry name" value="Dynein heavy chain, N-terminal domain 2"/>
    <property type="match status" value="1"/>
</dbReference>
<evidence type="ECO:0000256" key="1">
    <source>
        <dbReference type="ARBA" id="ARBA00004430"/>
    </source>
</evidence>
<evidence type="ECO:0000256" key="9">
    <source>
        <dbReference type="ARBA" id="ARBA00023054"/>
    </source>
</evidence>
<feature type="coiled-coil region" evidence="14">
    <location>
        <begin position="3213"/>
        <end position="3277"/>
    </location>
</feature>
<dbReference type="FunFam" id="1.10.8.1220:FF:000001">
    <property type="entry name" value="Dynein axonemal heavy chain 5"/>
    <property type="match status" value="1"/>
</dbReference>
<dbReference type="InterPro" id="IPR043157">
    <property type="entry name" value="Dynein_AAA1S"/>
</dbReference>
<dbReference type="Pfam" id="PF12775">
    <property type="entry name" value="AAA_7"/>
    <property type="match status" value="1"/>
</dbReference>
<dbReference type="FunFam" id="1.20.1270.280:FF:000005">
    <property type="entry name" value="Dynein axonemal heavy chain 10"/>
    <property type="match status" value="1"/>
</dbReference>
<dbReference type="InterPro" id="IPR024743">
    <property type="entry name" value="Dynein_HC_stalk"/>
</dbReference>
<evidence type="ECO:0000256" key="8">
    <source>
        <dbReference type="ARBA" id="ARBA00023017"/>
    </source>
</evidence>
<dbReference type="FunFam" id="3.10.490.20:FF:000006">
    <property type="entry name" value="Dynein axonemal heavy chain 10"/>
    <property type="match status" value="1"/>
</dbReference>
<keyword evidence="4" id="KW-0493">Microtubule</keyword>
<dbReference type="InterPro" id="IPR041228">
    <property type="entry name" value="Dynein_C"/>
</dbReference>
<keyword evidence="11" id="KW-0505">Motor protein</keyword>
<dbReference type="FunFam" id="3.20.180.20:FF:000001">
    <property type="entry name" value="Dynein axonemal heavy chain 5"/>
    <property type="match status" value="1"/>
</dbReference>
<evidence type="ECO:0000256" key="5">
    <source>
        <dbReference type="ARBA" id="ARBA00022737"/>
    </source>
</evidence>
<evidence type="ECO:0000256" key="4">
    <source>
        <dbReference type="ARBA" id="ARBA00022701"/>
    </source>
</evidence>
<dbReference type="FunFam" id="1.20.140.100:FF:000001">
    <property type="entry name" value="dynein heavy chain 17, axonemal"/>
    <property type="match status" value="1"/>
</dbReference>
<keyword evidence="12" id="KW-0206">Cytoskeleton</keyword>
<dbReference type="GO" id="GO:0051959">
    <property type="term" value="F:dynein light intermediate chain binding"/>
    <property type="evidence" value="ECO:0007669"/>
    <property type="project" value="InterPro"/>
</dbReference>
<dbReference type="Proteomes" id="UP001295684">
    <property type="component" value="Unassembled WGS sequence"/>
</dbReference>
<dbReference type="GO" id="GO:0007018">
    <property type="term" value="P:microtubule-based movement"/>
    <property type="evidence" value="ECO:0007669"/>
    <property type="project" value="InterPro"/>
</dbReference>
<dbReference type="Gene3D" id="1.10.472.130">
    <property type="match status" value="1"/>
</dbReference>
<dbReference type="Gene3D" id="3.40.50.300">
    <property type="entry name" value="P-loop containing nucleotide triphosphate hydrolases"/>
    <property type="match status" value="5"/>
</dbReference>
<dbReference type="Gene3D" id="6.10.140.1060">
    <property type="match status" value="1"/>
</dbReference>
<comment type="similarity">
    <text evidence="2">Belongs to the dynein heavy chain family.</text>
</comment>
<dbReference type="Pfam" id="PF17852">
    <property type="entry name" value="Dynein_AAA_lid"/>
    <property type="match status" value="1"/>
</dbReference>
<dbReference type="FunFam" id="3.40.50.300:FF:000049">
    <property type="entry name" value="Dynein, axonemal, heavy chain 5"/>
    <property type="match status" value="1"/>
</dbReference>
<feature type="domain" description="AAA+ ATPase" evidence="15">
    <location>
        <begin position="2379"/>
        <end position="2530"/>
    </location>
</feature>
<name>A0AAD1UPH0_EUPCR</name>
<dbReference type="InterPro" id="IPR054354">
    <property type="entry name" value="DYNC2H1-like_lid"/>
</dbReference>